<dbReference type="AlphaFoldDB" id="A0A1H0VRD0"/>
<evidence type="ECO:0000256" key="1">
    <source>
        <dbReference type="SAM" id="SignalP"/>
    </source>
</evidence>
<reference evidence="3" key="1">
    <citation type="submission" date="2016-10" db="EMBL/GenBank/DDBJ databases">
        <authorList>
            <person name="Varghese N."/>
            <person name="Submissions S."/>
        </authorList>
    </citation>
    <scope>NUCLEOTIDE SEQUENCE [LARGE SCALE GENOMIC DNA]</scope>
    <source>
        <strain evidence="3">CGMCC 1.3703</strain>
    </source>
</reference>
<keyword evidence="3" id="KW-1185">Reference proteome</keyword>
<dbReference type="EMBL" id="FNIZ01000041">
    <property type="protein sequence ID" value="SDP80801.1"/>
    <property type="molecule type" value="Genomic_DNA"/>
</dbReference>
<organism evidence="2 3">
    <name type="scientific">Halobacillus aidingensis</name>
    <dbReference type="NCBI Taxonomy" id="240303"/>
    <lineage>
        <taxon>Bacteria</taxon>
        <taxon>Bacillati</taxon>
        <taxon>Bacillota</taxon>
        <taxon>Bacilli</taxon>
        <taxon>Bacillales</taxon>
        <taxon>Bacillaceae</taxon>
        <taxon>Halobacillus</taxon>
    </lineage>
</organism>
<accession>A0A1H0VRD0</accession>
<protein>
    <recommendedName>
        <fullName evidence="4">Sporulation lipoprotein YhcN/YlaJ (Spore_YhcN_YlaJ)</fullName>
    </recommendedName>
</protein>
<gene>
    <name evidence="2" type="ORF">SAMN05421677_1411</name>
</gene>
<keyword evidence="1" id="KW-0732">Signal</keyword>
<feature type="chain" id="PRO_5039464254" description="Sporulation lipoprotein YhcN/YlaJ (Spore_YhcN_YlaJ)" evidence="1">
    <location>
        <begin position="22"/>
        <end position="133"/>
    </location>
</feature>
<proteinExistence type="predicted"/>
<dbReference type="OrthoDB" id="2691655at2"/>
<evidence type="ECO:0008006" key="4">
    <source>
        <dbReference type="Google" id="ProtNLM"/>
    </source>
</evidence>
<evidence type="ECO:0000313" key="2">
    <source>
        <dbReference type="EMBL" id="SDP80801.1"/>
    </source>
</evidence>
<evidence type="ECO:0000313" key="3">
    <source>
        <dbReference type="Proteomes" id="UP000198860"/>
    </source>
</evidence>
<name>A0A1H0VRD0_HALAD</name>
<dbReference type="RefSeq" id="WP_089654974.1">
    <property type="nucleotide sequence ID" value="NZ_FNIZ01000041.1"/>
</dbReference>
<dbReference type="Proteomes" id="UP000198860">
    <property type="component" value="Unassembled WGS sequence"/>
</dbReference>
<dbReference type="STRING" id="240303.SAMN05421677_1411"/>
<sequence length="133" mass="15142">MRRFLLMAGMAVFLLSACGLQGEKYQGMTSRDDVENMGYNNEVTRGQESPRSVNKVGDTWGLKQDRENIEKAAEQLPGVEVKRVTLEANQVWVTAHLEGDEKLSNEEKADWESQIREAVYQAVPRYDIHVKVK</sequence>
<feature type="signal peptide" evidence="1">
    <location>
        <begin position="1"/>
        <end position="21"/>
    </location>
</feature>
<dbReference type="PROSITE" id="PS51257">
    <property type="entry name" value="PROKAR_LIPOPROTEIN"/>
    <property type="match status" value="1"/>
</dbReference>